<keyword evidence="2" id="KW-1185">Reference proteome</keyword>
<evidence type="ECO:0000313" key="1">
    <source>
        <dbReference type="EMBL" id="RKT72851.1"/>
    </source>
</evidence>
<name>A0A495XEG0_9PSEU</name>
<organism evidence="1 2">
    <name type="scientific">Saccharothrix variisporea</name>
    <dbReference type="NCBI Taxonomy" id="543527"/>
    <lineage>
        <taxon>Bacteria</taxon>
        <taxon>Bacillati</taxon>
        <taxon>Actinomycetota</taxon>
        <taxon>Actinomycetes</taxon>
        <taxon>Pseudonocardiales</taxon>
        <taxon>Pseudonocardiaceae</taxon>
        <taxon>Saccharothrix</taxon>
    </lineage>
</organism>
<protein>
    <submittedName>
        <fullName evidence="1">Uncharacterized protein</fullName>
    </submittedName>
</protein>
<reference evidence="1 2" key="1">
    <citation type="submission" date="2018-10" db="EMBL/GenBank/DDBJ databases">
        <title>Sequencing the genomes of 1000 actinobacteria strains.</title>
        <authorList>
            <person name="Klenk H.-P."/>
        </authorList>
    </citation>
    <scope>NUCLEOTIDE SEQUENCE [LARGE SCALE GENOMIC DNA]</scope>
    <source>
        <strain evidence="1 2">DSM 43911</strain>
    </source>
</reference>
<dbReference type="AlphaFoldDB" id="A0A495XEG0"/>
<sequence length="53" mass="6143">MVMASLFSKLSAFARSPQGRRITEQIKHAARDPHTRAKAQEMLRKLRSKRHGR</sequence>
<comment type="caution">
    <text evidence="1">The sequence shown here is derived from an EMBL/GenBank/DDBJ whole genome shotgun (WGS) entry which is preliminary data.</text>
</comment>
<proteinExistence type="predicted"/>
<dbReference type="EMBL" id="RBXR01000001">
    <property type="protein sequence ID" value="RKT72851.1"/>
    <property type="molecule type" value="Genomic_DNA"/>
</dbReference>
<evidence type="ECO:0000313" key="2">
    <source>
        <dbReference type="Proteomes" id="UP000272729"/>
    </source>
</evidence>
<gene>
    <name evidence="1" type="ORF">DFJ66_6175</name>
</gene>
<dbReference type="Proteomes" id="UP000272729">
    <property type="component" value="Unassembled WGS sequence"/>
</dbReference>
<accession>A0A495XEG0</accession>